<proteinExistence type="predicted"/>
<evidence type="ECO:0000313" key="1">
    <source>
        <dbReference type="EMBL" id="SIS78974.1"/>
    </source>
</evidence>
<dbReference type="STRING" id="373668.SAMN05421786_102105"/>
<evidence type="ECO:0000313" key="2">
    <source>
        <dbReference type="Proteomes" id="UP000186744"/>
    </source>
</evidence>
<dbReference type="AlphaFoldDB" id="A0A1N7LYS9"/>
<dbReference type="RefSeq" id="WP_228408976.1">
    <property type="nucleotide sequence ID" value="NZ_FTOL01000002.1"/>
</dbReference>
<reference evidence="2" key="1">
    <citation type="submission" date="2017-01" db="EMBL/GenBank/DDBJ databases">
        <authorList>
            <person name="Varghese N."/>
            <person name="Submissions S."/>
        </authorList>
    </citation>
    <scope>NUCLEOTIDE SEQUENCE [LARGE SCALE GENOMIC DNA]</scope>
    <source>
        <strain evidence="2">DSM 18017</strain>
    </source>
</reference>
<protein>
    <submittedName>
        <fullName evidence="1">Uncharacterized protein</fullName>
    </submittedName>
</protein>
<keyword evidence="2" id="KW-1185">Reference proteome</keyword>
<sequence length="198" mass="22782">MKKFALTIVLIIIVFSLSSCVSFGKSMIKDDLLELKKENVHMIDGEYNYNGYEYVRNNNVKSDRAGNVGDILDVKSSLINNCDRVRIKSVPLVKDKMYEIQFAFLKDNEVKCLFKYDAELKKGMLLLKKGMLLLKNYISKCHGVPYLLGGCQVSQSRMGLTKNQNLLIQKYRDNSGALLLFFWSGYTINYAEKYKRIN</sequence>
<dbReference type="EMBL" id="FTOL01000002">
    <property type="protein sequence ID" value="SIS78974.1"/>
    <property type="molecule type" value="Genomic_DNA"/>
</dbReference>
<dbReference type="Proteomes" id="UP000186744">
    <property type="component" value="Unassembled WGS sequence"/>
</dbReference>
<dbReference type="PROSITE" id="PS51257">
    <property type="entry name" value="PROKAR_LIPOPROTEIN"/>
    <property type="match status" value="1"/>
</dbReference>
<accession>A0A1N7LYS9</accession>
<gene>
    <name evidence="1" type="ORF">SAMN05421786_102105</name>
</gene>
<name>A0A1N7LYS9_9FLAO</name>
<organism evidence="1 2">
    <name type="scientific">Chryseobacterium ureilyticum</name>
    <dbReference type="NCBI Taxonomy" id="373668"/>
    <lineage>
        <taxon>Bacteria</taxon>
        <taxon>Pseudomonadati</taxon>
        <taxon>Bacteroidota</taxon>
        <taxon>Flavobacteriia</taxon>
        <taxon>Flavobacteriales</taxon>
        <taxon>Weeksellaceae</taxon>
        <taxon>Chryseobacterium group</taxon>
        <taxon>Chryseobacterium</taxon>
    </lineage>
</organism>